<gene>
    <name evidence="11" type="ORF">P8609_10975</name>
</gene>
<keyword evidence="7" id="KW-0472">Membrane</keyword>
<evidence type="ECO:0000256" key="4">
    <source>
        <dbReference type="ARBA" id="ARBA00022452"/>
    </source>
</evidence>
<feature type="signal peptide" evidence="9">
    <location>
        <begin position="1"/>
        <end position="22"/>
    </location>
</feature>
<keyword evidence="12" id="KW-1185">Reference proteome</keyword>
<name>A0ABU1CEV7_9GAMM</name>
<sequence>MSGRKQWMGVALALAPLSLAMAQVGPNAQELLRQQERERALREQQEQSPDVRLQPRAVGIERLPAEESPCFPIGSIVFEGEDADTFAWALEAANPSDDPALGRCLGTQGINVVMKRVQNAIVAKGYVTTRVLAAPQDLTSGTLSLTVIPGRVRAVRFAAGTDSRATWWNAVPAKPGDLLNLRDIEQALENFQRIPTVAADIQIVPAEGDGVQPGESDLVISWQQRSPFRFGLTLDDSGSESTGKLQGGATLSLDDWWMWNDLFYVNVGHDVFNGEGRGTESWTAHYDVPVNYWSFGATASGYDYRQDVAGPFETYTYAGSSENAELRAARMLFRNARTKIGAYGTGWLRDSKNFIDDTEIEVQRRRMAGWALGLTWKQFIGRAVLDADVGYKRGTGAFGALESPEEVGQQACIYEQQNPVEGRTPPAQCPLEGTSRPELITASAQLNVPFKVGAQQLRYTGAWRAQWNRTPLVPQDRFAIGGRYTVRGFDGELSIAGERGWTLQNTFALSLGGGQELYLGLDYGHVGGPSTRWQFGDELAGGVIGLRGGFGRGYWDVFFGAPIYQPDGFQTAYTTLGFSLGWQY</sequence>
<feature type="chain" id="PRO_5045960188" evidence="9">
    <location>
        <begin position="23"/>
        <end position="584"/>
    </location>
</feature>
<dbReference type="RefSeq" id="WP_309262638.1">
    <property type="nucleotide sequence ID" value="NZ_JARUHG010000003.1"/>
</dbReference>
<evidence type="ECO:0000256" key="1">
    <source>
        <dbReference type="ARBA" id="ARBA00004442"/>
    </source>
</evidence>
<dbReference type="Pfam" id="PF03865">
    <property type="entry name" value="ShlB"/>
    <property type="match status" value="1"/>
</dbReference>
<dbReference type="PROSITE" id="PS51779">
    <property type="entry name" value="POTRA"/>
    <property type="match status" value="1"/>
</dbReference>
<evidence type="ECO:0000259" key="10">
    <source>
        <dbReference type="PROSITE" id="PS51779"/>
    </source>
</evidence>
<dbReference type="InterPro" id="IPR035251">
    <property type="entry name" value="ShlB_POTRA"/>
</dbReference>
<evidence type="ECO:0000256" key="5">
    <source>
        <dbReference type="ARBA" id="ARBA00022692"/>
    </source>
</evidence>
<keyword evidence="3" id="KW-0813">Transport</keyword>
<evidence type="ECO:0000313" key="12">
    <source>
        <dbReference type="Proteomes" id="UP001233535"/>
    </source>
</evidence>
<dbReference type="PANTHER" id="PTHR34597:SF3">
    <property type="entry name" value="OUTER MEMBRANE TRANSPORTER CDIB"/>
    <property type="match status" value="1"/>
</dbReference>
<comment type="caution">
    <text evidence="11">The sequence shown here is derived from an EMBL/GenBank/DDBJ whole genome shotgun (WGS) entry which is preliminary data.</text>
</comment>
<dbReference type="Pfam" id="PF08479">
    <property type="entry name" value="POTRA_2"/>
    <property type="match status" value="1"/>
</dbReference>
<dbReference type="InterPro" id="IPR013686">
    <property type="entry name" value="Polypept-transport_assoc_ShlB"/>
</dbReference>
<dbReference type="EMBL" id="JARUHG010000003">
    <property type="protein sequence ID" value="MDR0183485.1"/>
    <property type="molecule type" value="Genomic_DNA"/>
</dbReference>
<dbReference type="InterPro" id="IPR005565">
    <property type="entry name" value="Hemolysn_activator_HlyB_C"/>
</dbReference>
<dbReference type="Pfam" id="PF17287">
    <property type="entry name" value="POTRA_3"/>
    <property type="match status" value="1"/>
</dbReference>
<keyword evidence="6" id="KW-0653">Protein transport</keyword>
<proteinExistence type="inferred from homology"/>
<protein>
    <submittedName>
        <fullName evidence="11">ShlB/FhaC/HecB family hemolysin secretion/activation protein</fullName>
    </submittedName>
</protein>
<comment type="similarity">
    <text evidence="2">Belongs to the TPS (TC 1.B.20) family.</text>
</comment>
<evidence type="ECO:0000256" key="2">
    <source>
        <dbReference type="ARBA" id="ARBA00009055"/>
    </source>
</evidence>
<evidence type="ECO:0000256" key="7">
    <source>
        <dbReference type="ARBA" id="ARBA00023136"/>
    </source>
</evidence>
<evidence type="ECO:0000256" key="3">
    <source>
        <dbReference type="ARBA" id="ARBA00022448"/>
    </source>
</evidence>
<feature type="domain" description="POTRA" evidence="10">
    <location>
        <begin position="71"/>
        <end position="150"/>
    </location>
</feature>
<dbReference type="InterPro" id="IPR027282">
    <property type="entry name" value="TPS"/>
</dbReference>
<keyword evidence="8" id="KW-0998">Cell outer membrane</keyword>
<comment type="subcellular location">
    <subcellularLocation>
        <location evidence="1">Cell outer membrane</location>
    </subcellularLocation>
</comment>
<dbReference type="Proteomes" id="UP001233535">
    <property type="component" value="Unassembled WGS sequence"/>
</dbReference>
<accession>A0ABU1CEV7</accession>
<evidence type="ECO:0000256" key="8">
    <source>
        <dbReference type="ARBA" id="ARBA00023237"/>
    </source>
</evidence>
<dbReference type="InterPro" id="IPR034746">
    <property type="entry name" value="POTRA"/>
</dbReference>
<dbReference type="InterPro" id="IPR051544">
    <property type="entry name" value="TPS_OM_transporter"/>
</dbReference>
<dbReference type="Gene3D" id="2.40.160.50">
    <property type="entry name" value="membrane protein fhac: a member of the omp85/tpsb transporter family"/>
    <property type="match status" value="1"/>
</dbReference>
<dbReference type="PIRSF" id="PIRSF029745">
    <property type="entry name" value="FhaC"/>
    <property type="match status" value="1"/>
</dbReference>
<dbReference type="PANTHER" id="PTHR34597">
    <property type="entry name" value="SLR1661 PROTEIN"/>
    <property type="match status" value="1"/>
</dbReference>
<dbReference type="Gene3D" id="3.10.20.310">
    <property type="entry name" value="membrane protein fhac"/>
    <property type="match status" value="1"/>
</dbReference>
<keyword evidence="5" id="KW-0812">Transmembrane</keyword>
<organism evidence="11 12">
    <name type="scientific">Lysobacter arvi</name>
    <dbReference type="NCBI Taxonomy" id="3038776"/>
    <lineage>
        <taxon>Bacteria</taxon>
        <taxon>Pseudomonadati</taxon>
        <taxon>Pseudomonadota</taxon>
        <taxon>Gammaproteobacteria</taxon>
        <taxon>Lysobacterales</taxon>
        <taxon>Lysobacteraceae</taxon>
        <taxon>Lysobacter</taxon>
    </lineage>
</organism>
<evidence type="ECO:0000256" key="6">
    <source>
        <dbReference type="ARBA" id="ARBA00022927"/>
    </source>
</evidence>
<reference evidence="11 12" key="1">
    <citation type="submission" date="2023-04" db="EMBL/GenBank/DDBJ databases">
        <title>Lysobacter sp. strain UC isolated from soil sample.</title>
        <authorList>
            <person name="Choksket S."/>
            <person name="Harshvardhan F."/>
            <person name="Rana R."/>
            <person name="Patil P.B."/>
            <person name="Korpole S."/>
        </authorList>
    </citation>
    <scope>NUCLEOTIDE SEQUENCE [LARGE SCALE GENOMIC DNA]</scope>
    <source>
        <strain evidence="11 12">UC</strain>
    </source>
</reference>
<evidence type="ECO:0000256" key="9">
    <source>
        <dbReference type="SAM" id="SignalP"/>
    </source>
</evidence>
<evidence type="ECO:0000313" key="11">
    <source>
        <dbReference type="EMBL" id="MDR0183485.1"/>
    </source>
</evidence>
<keyword evidence="4" id="KW-1134">Transmembrane beta strand</keyword>
<keyword evidence="9" id="KW-0732">Signal</keyword>